<evidence type="ECO:0000259" key="4">
    <source>
        <dbReference type="SMART" id="SM00306"/>
    </source>
</evidence>
<dbReference type="InterPro" id="IPR030934">
    <property type="entry name" value="Intein_C"/>
</dbReference>
<gene>
    <name evidence="5" type="ORF">FFV09_13825</name>
</gene>
<dbReference type="EMBL" id="CP041217">
    <property type="protein sequence ID" value="QDH21828.1"/>
    <property type="molecule type" value="Genomic_DNA"/>
</dbReference>
<accession>A0A4Y6UZ71</accession>
<evidence type="ECO:0000313" key="5">
    <source>
        <dbReference type="EMBL" id="QDH21828.1"/>
    </source>
</evidence>
<dbReference type="KEGG" id="saca:FFV09_13825"/>
<dbReference type="NCBIfam" id="TIGR01643">
    <property type="entry name" value="YD_repeat_2x"/>
    <property type="match status" value="3"/>
</dbReference>
<dbReference type="InterPro" id="IPR031325">
    <property type="entry name" value="RHS_repeat"/>
</dbReference>
<evidence type="ECO:0000313" key="6">
    <source>
        <dbReference type="Proteomes" id="UP000316968"/>
    </source>
</evidence>
<keyword evidence="6" id="KW-1185">Reference proteome</keyword>
<dbReference type="Pfam" id="PF07591">
    <property type="entry name" value="PT-HINT"/>
    <property type="match status" value="1"/>
</dbReference>
<dbReference type="Gene3D" id="2.170.16.10">
    <property type="entry name" value="Hedgehog/Intein (Hint) domain"/>
    <property type="match status" value="1"/>
</dbReference>
<dbReference type="InterPro" id="IPR006530">
    <property type="entry name" value="YD"/>
</dbReference>
<dbReference type="CDD" id="cd00081">
    <property type="entry name" value="Hint"/>
    <property type="match status" value="1"/>
</dbReference>
<reference evidence="5 6" key="1">
    <citation type="submission" date="2019-06" db="EMBL/GenBank/DDBJ databases">
        <title>Saccharibacillus brassicae sp. nov., an endophytic bacterium isolated from Chinese cabbage seeds (Brassica pekinensis).</title>
        <authorList>
            <person name="Jiang L."/>
            <person name="Lee J."/>
            <person name="Kim S.W."/>
        </authorList>
    </citation>
    <scope>NUCLEOTIDE SEQUENCE [LARGE SCALE GENOMIC DNA]</scope>
    <source>
        <strain evidence="6">KCTC 43072 / ATSA2</strain>
    </source>
</reference>
<keyword evidence="3" id="KW-0732">Signal</keyword>
<dbReference type="PANTHER" id="PTHR32305">
    <property type="match status" value="1"/>
</dbReference>
<dbReference type="Pfam" id="PF05593">
    <property type="entry name" value="RHS_repeat"/>
    <property type="match status" value="3"/>
</dbReference>
<organism evidence="5 6">
    <name type="scientific">Saccharibacillus brassicae</name>
    <dbReference type="NCBI Taxonomy" id="2583377"/>
    <lineage>
        <taxon>Bacteria</taxon>
        <taxon>Bacillati</taxon>
        <taxon>Bacillota</taxon>
        <taxon>Bacilli</taxon>
        <taxon>Bacillales</taxon>
        <taxon>Paenibacillaceae</taxon>
        <taxon>Saccharibacillus</taxon>
    </lineage>
</organism>
<feature type="compositionally biased region" description="Basic and acidic residues" evidence="2">
    <location>
        <begin position="197"/>
        <end position="207"/>
    </location>
</feature>
<dbReference type="GO" id="GO:0016539">
    <property type="term" value="P:intein-mediated protein splicing"/>
    <property type="evidence" value="ECO:0007669"/>
    <property type="project" value="InterPro"/>
</dbReference>
<dbReference type="NCBIfam" id="TIGR01443">
    <property type="entry name" value="intein_Cterm"/>
    <property type="match status" value="1"/>
</dbReference>
<dbReference type="Proteomes" id="UP000316968">
    <property type="component" value="Chromosome"/>
</dbReference>
<name>A0A4Y6UZ71_SACBS</name>
<feature type="chain" id="PRO_5021321300" evidence="3">
    <location>
        <begin position="38"/>
        <end position="2145"/>
    </location>
</feature>
<proteinExistence type="predicted"/>
<evidence type="ECO:0000256" key="3">
    <source>
        <dbReference type="SAM" id="SignalP"/>
    </source>
</evidence>
<dbReference type="OrthoDB" id="41445at2"/>
<feature type="compositionally biased region" description="Polar residues" evidence="2">
    <location>
        <begin position="220"/>
        <end position="229"/>
    </location>
</feature>
<feature type="signal peptide" evidence="3">
    <location>
        <begin position="1"/>
        <end position="37"/>
    </location>
</feature>
<dbReference type="PROSITE" id="PS50817">
    <property type="entry name" value="INTEIN_N_TER"/>
    <property type="match status" value="1"/>
</dbReference>
<keyword evidence="1" id="KW-0677">Repeat</keyword>
<dbReference type="NCBIfam" id="TIGR03696">
    <property type="entry name" value="Rhs_assc_core"/>
    <property type="match status" value="1"/>
</dbReference>
<dbReference type="InterPro" id="IPR056823">
    <property type="entry name" value="TEN-like_YD-shell"/>
</dbReference>
<evidence type="ECO:0000256" key="1">
    <source>
        <dbReference type="ARBA" id="ARBA00022737"/>
    </source>
</evidence>
<dbReference type="InterPro" id="IPR050708">
    <property type="entry name" value="T6SS_VgrG/RHS"/>
</dbReference>
<dbReference type="InterPro" id="IPR022385">
    <property type="entry name" value="Rhs_assc_core"/>
</dbReference>
<dbReference type="InterPro" id="IPR036844">
    <property type="entry name" value="Hint_dom_sf"/>
</dbReference>
<dbReference type="InterPro" id="IPR006141">
    <property type="entry name" value="Intein_N"/>
</dbReference>
<sequence length="2145" mass="238786">MESPLLKSKIKKSLSLIMIVALLAGMLGNTAPSTAYAEGTEQSASPETLQILIDYFGTTETFIQGYLDQGYNLNELSAAFYKVKESAVSFDEALLAIRPKEVNESASVTSEVYKDPIIELKAPMTSTEADQSGIMQRHETFTVTEEVYSEVGKKPGEVEPDAEEKPGPAPENQHEETPAKTDKDDPEESAGNPQSTDKSEDPKKTDEEQVEASEDPETTAVRSFSTFASVSDPGKHISEKAPVFSRKSFNEAPYKVGENGETISTLSGGLILEHADAALPGRGGMAFSLERQYNSSSSQFYDMDVGYNTYEYPIYQYFVTYNAVKRKQIPVYHVKYTENEWMEWDRNGDGISDDQTAIVEQKTIHKGTYKTEAEAKQVADQRIVYYTSPQSVLVQKMQYNNQNNFSSSLFYNANEFSGTLTRSGNAQVVSGEYRPAQTIAASQQTCTNSIEGKYDARGNWVQTGSDSPCSQTKTTMIQGHTVTLNRSSVINTKSCPSPNRASKNYQCTKKWVATYDGSVHIPASDTRSYSQLYTGTVTKPGAYSSRRFGDWVDMGKGYRERKAYNVNELPWVEIQITEGSPEAATLATDGGEWSAANEMRTFVNSNSGRFFRADNGYKYYFANKPVAEIKAYQAGSAKDITYYNRTLPTASEKRAPLGKGWSWKLPYIEKENGKSFAVVADGSRYEIVGTTLKGTDWEGTTVTPDTSVTVNEETSQQVITSADGLSKQYYTADGRLLLLSDSRQNDIQFYYEQNAAYQSKLLTQVKDAVGNTIQIEYTPSAVTIKQNDRTVTYQKKTQNGVELLDSVIDPLGRKTTYSYKLADAKFNLLGFSPERAVGNPYALLTSVQHQTGAKTFYEYENVPVKRYIGADSSNEAYRVWARKDQLTYENGTTEDYNRQTVSYTSDLGVSFGQKMTLGSTLRNGLTETQYTYRKEVLNADTPAAYYLDRTTVSAEGKTQTTSYTYGKTVNGRNYAAATPTTVTMTDNQTNDTFTTTSQYDDYGNVTSRTEPNGKTMAATYDATKHWLTSSTETVDQNNKQVSSLTYNAQGDVTQIVSRQNSSSGEMVNQADYTYDAFGNLLTQRLKNGTQDRTTTVQYDPMYQQAFPTQVSTAVTDADGNKSTITTSSAYQLATGDLSSSVDASGRSTLYGYDLLGRTIQVTQPDNSILLASYDDIGNRITVTDENGQKRVMKWNALGQQIETGYYQGDQYVVVLRVGYDPYGRPIWNEDALGNRTRLDYDAWSRVVSTTGADSSATTVKYNDAARTVTTTDPEGYAKVQTANRWGQIVQVQERASQESQLNVLQKKTYDSIGGNVLTETDGKGQTTSFLYDSQGQLTLVSEANGEQTRHHYDMLGNLVQTTDAAGNVKRNRFDEIGRRIQTTDKSGNATKSYYNPDGTPDRFVDRNGNTFTYKYDARGSLIAQVSPDETVRFTVDRIGKRTSMIDQNGTTTYAYNEATEQLKKIVYPDGLQTSFEYDVSGRRTSMTGPFGTKVYYGHDKMNRLTSVGTSPNVPDTQYSYKRNGLTHEVNSQNGVQTLPTYRGLDLVGLNQVRNQEKLTNYTYGYDENKNIVDRVQGDATDKFSYDQLDRVLTSTVSQEEYTYDRQGNRLTLSSKADLDVSASDYAYDAKNRLATVSKNGIQVSYKYNGDNLLVERAENGKTTRYYYDDGAQIIAEADVYNGTPTLKANYIRGAQLEAIQYADGSKAYVETNGHGDITELRNEQGVLLNQYKYDIWGNILSKEEKVHNPFRYSGELWDDTTGLQYLRARWYDPSTGRFINEDTFEGELTNPLSLNLYAYVVNNPLKYTDPTGHRHEEGSGWVGFPGNKYSASDPWKGWSGPVGSVINFLILDNVNTLRDKNSSALAQALAIAGLLPVGKVIQEGKLILTLSTKQGAIVSKEFKLTGDALKASKAACNCFTAGTKVQTDEEEKNIEDIEVGDKVLSKDENNPDGELAYKEVTALYRNQRDDIIKLHVGEQVIETTDNHPFWVEGKGWVFADELQMGDKLQKADGSNLTIDKVEFIKLDKPVTVYNFTVAEYHTYYVTNLDFWVHNTNCSWKSVVESKNATRKIDGLPKEQKEAFDKAVQGLASGNTSGLKVHRLLDGTWAADIKGIGKGRGQGRIIYTEKDGVITIVEVTIKHYRK</sequence>
<evidence type="ECO:0000256" key="2">
    <source>
        <dbReference type="SAM" id="MobiDB-lite"/>
    </source>
</evidence>
<dbReference type="SUPFAM" id="SSF69304">
    <property type="entry name" value="Tricorn protease N-terminal domain"/>
    <property type="match status" value="1"/>
</dbReference>
<feature type="domain" description="Hint" evidence="4">
    <location>
        <begin position="1916"/>
        <end position="2012"/>
    </location>
</feature>
<feature type="region of interest" description="Disordered" evidence="2">
    <location>
        <begin position="145"/>
        <end position="231"/>
    </location>
</feature>
<dbReference type="SMART" id="SM00306">
    <property type="entry name" value="HintN"/>
    <property type="match status" value="1"/>
</dbReference>
<dbReference type="PANTHER" id="PTHR32305:SF15">
    <property type="entry name" value="PROTEIN RHSA-RELATED"/>
    <property type="match status" value="1"/>
</dbReference>
<feature type="compositionally biased region" description="Basic and acidic residues" evidence="2">
    <location>
        <begin position="172"/>
        <end position="183"/>
    </location>
</feature>
<feature type="compositionally biased region" description="Acidic residues" evidence="2">
    <location>
        <begin position="208"/>
        <end position="217"/>
    </location>
</feature>
<dbReference type="InterPro" id="IPR003587">
    <property type="entry name" value="Hint_dom_N"/>
</dbReference>
<protein>
    <submittedName>
        <fullName evidence="5">Type IV secretion protein Rhs</fullName>
    </submittedName>
</protein>
<dbReference type="Gene3D" id="2.180.10.10">
    <property type="entry name" value="RHS repeat-associated core"/>
    <property type="match status" value="2"/>
</dbReference>
<dbReference type="Pfam" id="PF25023">
    <property type="entry name" value="TEN_YD-shell"/>
    <property type="match status" value="1"/>
</dbReference>
<dbReference type="SUPFAM" id="SSF51294">
    <property type="entry name" value="Hedgehog/intein (Hint) domain"/>
    <property type="match status" value="1"/>
</dbReference>